<dbReference type="PANTHER" id="PTHR21229">
    <property type="entry name" value="LUNG SEVEN TRANSMEMBRANE RECEPTOR"/>
    <property type="match status" value="1"/>
</dbReference>
<feature type="transmembrane region" description="Helical" evidence="7">
    <location>
        <begin position="401"/>
        <end position="423"/>
    </location>
</feature>
<dbReference type="AlphaFoldDB" id="F1L097"/>
<feature type="compositionally biased region" description="Acidic residues" evidence="6">
    <location>
        <begin position="558"/>
        <end position="567"/>
    </location>
</feature>
<feature type="transmembrane region" description="Helical" evidence="7">
    <location>
        <begin position="481"/>
        <end position="499"/>
    </location>
</feature>
<comment type="subcellular location">
    <subcellularLocation>
        <location evidence="1">Membrane</location>
        <topology evidence="1">Multi-pass membrane protein</topology>
    </subcellularLocation>
</comment>
<dbReference type="EMBL" id="JI168956">
    <property type="protein sequence ID" value="ADY43551.1"/>
    <property type="molecule type" value="mRNA"/>
</dbReference>
<keyword evidence="4 7" id="KW-1133">Transmembrane helix</keyword>
<accession>F1L097</accession>
<evidence type="ECO:0000256" key="5">
    <source>
        <dbReference type="ARBA" id="ARBA00023136"/>
    </source>
</evidence>
<proteinExistence type="evidence at transcript level"/>
<evidence type="ECO:0000256" key="6">
    <source>
        <dbReference type="SAM" id="MobiDB-lite"/>
    </source>
</evidence>
<dbReference type="InterPro" id="IPR009637">
    <property type="entry name" value="GPR107/GPR108-like"/>
</dbReference>
<feature type="signal peptide" evidence="8">
    <location>
        <begin position="1"/>
        <end position="21"/>
    </location>
</feature>
<keyword evidence="5 7" id="KW-0472">Membrane</keyword>
<dbReference type="GO" id="GO:0005794">
    <property type="term" value="C:Golgi apparatus"/>
    <property type="evidence" value="ECO:0007669"/>
    <property type="project" value="TreeGrafter"/>
</dbReference>
<evidence type="ECO:0000259" key="9">
    <source>
        <dbReference type="Pfam" id="PF06814"/>
    </source>
</evidence>
<evidence type="ECO:0000256" key="8">
    <source>
        <dbReference type="SAM" id="SignalP"/>
    </source>
</evidence>
<name>F1L097_ASCSU</name>
<evidence type="ECO:0000256" key="1">
    <source>
        <dbReference type="ARBA" id="ARBA00004141"/>
    </source>
</evidence>
<feature type="transmembrane region" description="Helical" evidence="7">
    <location>
        <begin position="266"/>
        <end position="286"/>
    </location>
</feature>
<keyword evidence="3 8" id="KW-0732">Signal</keyword>
<dbReference type="Pfam" id="PF06814">
    <property type="entry name" value="GOST_TM"/>
    <property type="match status" value="1"/>
</dbReference>
<evidence type="ECO:0000313" key="10">
    <source>
        <dbReference type="EMBL" id="ADY43551.1"/>
    </source>
</evidence>
<feature type="transmembrane region" description="Helical" evidence="7">
    <location>
        <begin position="371"/>
        <end position="389"/>
    </location>
</feature>
<evidence type="ECO:0000256" key="3">
    <source>
        <dbReference type="ARBA" id="ARBA00022729"/>
    </source>
</evidence>
<feature type="transmembrane region" description="Helical" evidence="7">
    <location>
        <begin position="333"/>
        <end position="359"/>
    </location>
</feature>
<feature type="transmembrane region" description="Helical" evidence="7">
    <location>
        <begin position="451"/>
        <end position="469"/>
    </location>
</feature>
<protein>
    <submittedName>
        <fullName evidence="10">Protein GPR107</fullName>
    </submittedName>
</protein>
<evidence type="ECO:0000256" key="4">
    <source>
        <dbReference type="ARBA" id="ARBA00022989"/>
    </source>
</evidence>
<feature type="domain" description="GOST seven transmembrane" evidence="9">
    <location>
        <begin position="264"/>
        <end position="508"/>
    </location>
</feature>
<reference evidence="10" key="1">
    <citation type="journal article" date="2011" name="Genome Res.">
        <title>Deep small RNA sequencing from the nematode Ascaris reveals conservation, functional diversification, and novel developmental profiles.</title>
        <authorList>
            <person name="Wang J."/>
            <person name="Czech B."/>
            <person name="Crunk A."/>
            <person name="Wallace A."/>
            <person name="Mitreva M."/>
            <person name="Hannon G.J."/>
            <person name="Davis R.E."/>
        </authorList>
    </citation>
    <scope>NUCLEOTIDE SEQUENCE</scope>
</reference>
<dbReference type="GO" id="GO:0016020">
    <property type="term" value="C:membrane"/>
    <property type="evidence" value="ECO:0007669"/>
    <property type="project" value="UniProtKB-SubCell"/>
</dbReference>
<sequence>MGWDSLSMLLCLMALFHIAQCKIHHLALTDDSRRNILLTSFGYDTGGTFELILHNFTVPEEVVSTDVTREMRNTDRFGVIGFTLSRGKAIVDGMRSKPHVCQLSQQDQGYDALFFVFNFTQNSLNVVRTGSIQDIALCKSISSCGTLMSLTNEKPSSALANESSSESSTDAGLFGKLHNMFFPTVGTGRSYVDYVPLIFVNGHYSTSMAIRFTDKQRGRYHFVYHNCFNYRAHGYSNRVAVDFTVDITERNADSYLSAGDIAKPKLFLYMSAMFAFAAFLWIYNLCKAGPSIVYRVHHLMTALVILKSLSLFFHGINFYFVSVYGHQREVWAVVFYITHLLKGALLFGTLILIGTGYTFFKNFLTDRDRKLFMFVLPLQVVDNVAMIIIEESEFGQQSYQFWFQIFIFFDIICCMAILLPIIWSMRHLQEGARSDGKAAFNLEKLRLFRHFYLIIISYIYLTRVIKFLVEFQFVVPFNYDWVTDAVVELSTLFFFVIAGHKFRPQERNPYLRLSQEDDDAEAITRSGIFANISRLNRTSVRDETLDDIPGMLGGSGELSEESDPEDIFESKEARSLVTKSSPV</sequence>
<feature type="chain" id="PRO_5003265751" evidence="8">
    <location>
        <begin position="22"/>
        <end position="583"/>
    </location>
</feature>
<feature type="region of interest" description="Disordered" evidence="6">
    <location>
        <begin position="546"/>
        <end position="583"/>
    </location>
</feature>
<feature type="transmembrane region" description="Helical" evidence="7">
    <location>
        <begin position="298"/>
        <end position="321"/>
    </location>
</feature>
<evidence type="ECO:0000256" key="7">
    <source>
        <dbReference type="SAM" id="Phobius"/>
    </source>
</evidence>
<dbReference type="InterPro" id="IPR053937">
    <property type="entry name" value="GOST_TM"/>
</dbReference>
<evidence type="ECO:0000256" key="2">
    <source>
        <dbReference type="ARBA" id="ARBA00022692"/>
    </source>
</evidence>
<keyword evidence="2 7" id="KW-0812">Transmembrane</keyword>
<organism evidence="10">
    <name type="scientific">Ascaris suum</name>
    <name type="common">Pig roundworm</name>
    <name type="synonym">Ascaris lumbricoides</name>
    <dbReference type="NCBI Taxonomy" id="6253"/>
    <lineage>
        <taxon>Eukaryota</taxon>
        <taxon>Metazoa</taxon>
        <taxon>Ecdysozoa</taxon>
        <taxon>Nematoda</taxon>
        <taxon>Chromadorea</taxon>
        <taxon>Rhabditida</taxon>
        <taxon>Spirurina</taxon>
        <taxon>Ascaridomorpha</taxon>
        <taxon>Ascaridoidea</taxon>
        <taxon>Ascarididae</taxon>
        <taxon>Ascaris</taxon>
    </lineage>
</organism>
<dbReference type="PANTHER" id="PTHR21229:SF2">
    <property type="entry name" value="RE59932P"/>
    <property type="match status" value="1"/>
</dbReference>